<reference evidence="1 2" key="1">
    <citation type="submission" date="2017-06" db="EMBL/GenBank/DDBJ databases">
        <title>Genome sequencing of cyanobaciteial culture collection at National Institute for Environmental Studies (NIES).</title>
        <authorList>
            <person name="Hirose Y."/>
            <person name="Shimura Y."/>
            <person name="Fujisawa T."/>
            <person name="Nakamura Y."/>
            <person name="Kawachi M."/>
        </authorList>
    </citation>
    <scope>NUCLEOTIDE SEQUENCE [LARGE SCALE GENOMIC DNA]</scope>
    <source>
        <strain evidence="1 2">NIES-267</strain>
    </source>
</reference>
<sequence>MFISRMLSNITQYISEAVMRIFAPTDDAYPMSGVQPFSGEIYRGRTADGW</sequence>
<keyword evidence="2" id="KW-1185">Reference proteome</keyword>
<evidence type="ECO:0000313" key="2">
    <source>
        <dbReference type="Proteomes" id="UP000218418"/>
    </source>
</evidence>
<organism evidence="1 2">
    <name type="scientific">Calothrix parasitica NIES-267</name>
    <dbReference type="NCBI Taxonomy" id="1973488"/>
    <lineage>
        <taxon>Bacteria</taxon>
        <taxon>Bacillati</taxon>
        <taxon>Cyanobacteriota</taxon>
        <taxon>Cyanophyceae</taxon>
        <taxon>Nostocales</taxon>
        <taxon>Calotrichaceae</taxon>
        <taxon>Calothrix</taxon>
    </lineage>
</organism>
<dbReference type="AlphaFoldDB" id="A0A1Z4M0T0"/>
<evidence type="ECO:0000313" key="1">
    <source>
        <dbReference type="EMBL" id="BAY87080.1"/>
    </source>
</evidence>
<accession>A0A1Z4M0T0</accession>
<name>A0A1Z4M0T0_9CYAN</name>
<protein>
    <recommendedName>
        <fullName evidence="3">Nicotinate phosphoribosyltransferase</fullName>
    </recommendedName>
</protein>
<gene>
    <name evidence="1" type="ORF">NIES267_65910</name>
</gene>
<evidence type="ECO:0008006" key="3">
    <source>
        <dbReference type="Google" id="ProtNLM"/>
    </source>
</evidence>
<proteinExistence type="predicted"/>
<dbReference type="EMBL" id="AP018227">
    <property type="protein sequence ID" value="BAY87080.1"/>
    <property type="molecule type" value="Genomic_DNA"/>
</dbReference>
<dbReference type="Proteomes" id="UP000218418">
    <property type="component" value="Chromosome"/>
</dbReference>